<comment type="caution">
    <text evidence="1">The sequence shown here is derived from an EMBL/GenBank/DDBJ whole genome shotgun (WGS) entry which is preliminary data.</text>
</comment>
<gene>
    <name evidence="1" type="ORF">MENTE1834_LOCUS21968</name>
</gene>
<evidence type="ECO:0000313" key="2">
    <source>
        <dbReference type="Proteomes" id="UP001497535"/>
    </source>
</evidence>
<dbReference type="Proteomes" id="UP001497535">
    <property type="component" value="Unassembled WGS sequence"/>
</dbReference>
<sequence>MLMSLQEAENHVNVIYPVEFEHVANINIFPFANFLINIGDLYNPKLTYEECQNINNILGIQGNIGFYTLYNQVQEIVKRKIDILIGQNLIELFIGNKEYLPENSENLPNRFNFVMKVI</sequence>
<name>A0ACB0Z9I8_MELEN</name>
<keyword evidence="2" id="KW-1185">Reference proteome</keyword>
<accession>A0ACB0Z9I8</accession>
<dbReference type="EMBL" id="CAVMJV010000027">
    <property type="protein sequence ID" value="CAK5075188.1"/>
    <property type="molecule type" value="Genomic_DNA"/>
</dbReference>
<proteinExistence type="predicted"/>
<evidence type="ECO:0000313" key="1">
    <source>
        <dbReference type="EMBL" id="CAK5075188.1"/>
    </source>
</evidence>
<protein>
    <submittedName>
        <fullName evidence="1">Uncharacterized protein</fullName>
    </submittedName>
</protein>
<reference evidence="1" key="1">
    <citation type="submission" date="2023-11" db="EMBL/GenBank/DDBJ databases">
        <authorList>
            <person name="Poullet M."/>
        </authorList>
    </citation>
    <scope>NUCLEOTIDE SEQUENCE</scope>
    <source>
        <strain evidence="1">E1834</strain>
    </source>
</reference>
<organism evidence="1 2">
    <name type="scientific">Meloidogyne enterolobii</name>
    <name type="common">Root-knot nematode worm</name>
    <name type="synonym">Meloidogyne mayaguensis</name>
    <dbReference type="NCBI Taxonomy" id="390850"/>
    <lineage>
        <taxon>Eukaryota</taxon>
        <taxon>Metazoa</taxon>
        <taxon>Ecdysozoa</taxon>
        <taxon>Nematoda</taxon>
        <taxon>Chromadorea</taxon>
        <taxon>Rhabditida</taxon>
        <taxon>Tylenchina</taxon>
        <taxon>Tylenchomorpha</taxon>
        <taxon>Tylenchoidea</taxon>
        <taxon>Meloidogynidae</taxon>
        <taxon>Meloidogyninae</taxon>
        <taxon>Meloidogyne</taxon>
    </lineage>
</organism>